<dbReference type="Gene3D" id="1.25.40.10">
    <property type="entry name" value="Tetratricopeptide repeat domain"/>
    <property type="match status" value="1"/>
</dbReference>
<dbReference type="InterPro" id="IPR011990">
    <property type="entry name" value="TPR-like_helical_dom_sf"/>
</dbReference>
<evidence type="ECO:0000313" key="1">
    <source>
        <dbReference type="EMBL" id="MFD1046736.1"/>
    </source>
</evidence>
<keyword evidence="2" id="KW-1185">Reference proteome</keyword>
<evidence type="ECO:0008006" key="3">
    <source>
        <dbReference type="Google" id="ProtNLM"/>
    </source>
</evidence>
<proteinExistence type="predicted"/>
<feature type="non-terminal residue" evidence="1">
    <location>
        <position position="1"/>
    </location>
</feature>
<comment type="caution">
    <text evidence="1">The sequence shown here is derived from an EMBL/GenBank/DDBJ whole genome shotgun (WGS) entry which is preliminary data.</text>
</comment>
<reference evidence="2" key="1">
    <citation type="journal article" date="2019" name="Int. J. Syst. Evol. Microbiol.">
        <title>The Global Catalogue of Microorganisms (GCM) 10K type strain sequencing project: providing services to taxonomists for standard genome sequencing and annotation.</title>
        <authorList>
            <consortium name="The Broad Institute Genomics Platform"/>
            <consortium name="The Broad Institute Genome Sequencing Center for Infectious Disease"/>
            <person name="Wu L."/>
            <person name="Ma J."/>
        </authorList>
    </citation>
    <scope>NUCLEOTIDE SEQUENCE [LARGE SCALE GENOMIC DNA]</scope>
    <source>
        <strain evidence="2">JCM 31486</strain>
    </source>
</reference>
<evidence type="ECO:0000313" key="2">
    <source>
        <dbReference type="Proteomes" id="UP001597045"/>
    </source>
</evidence>
<dbReference type="EMBL" id="JBHTIS010000770">
    <property type="protein sequence ID" value="MFD1046736.1"/>
    <property type="molecule type" value="Genomic_DNA"/>
</dbReference>
<accession>A0ABW3M986</accession>
<dbReference type="SUPFAM" id="SSF48452">
    <property type="entry name" value="TPR-like"/>
    <property type="match status" value="1"/>
</dbReference>
<organism evidence="1 2">
    <name type="scientific">Kibdelosporangium lantanae</name>
    <dbReference type="NCBI Taxonomy" id="1497396"/>
    <lineage>
        <taxon>Bacteria</taxon>
        <taxon>Bacillati</taxon>
        <taxon>Actinomycetota</taxon>
        <taxon>Actinomycetes</taxon>
        <taxon>Pseudonocardiales</taxon>
        <taxon>Pseudonocardiaceae</taxon>
        <taxon>Kibdelosporangium</taxon>
    </lineage>
</organism>
<protein>
    <recommendedName>
        <fullName evidence="3">Tetratricopeptide repeat protein</fullName>
    </recommendedName>
</protein>
<gene>
    <name evidence="1" type="ORF">ACFQ1S_14825</name>
</gene>
<sequence>GRRAEALAYADQSLDLLGTLDDQITVPETLIVKGRILADLGQRRPARETWQRALRIYTRTNNPRASYVEGLLTD</sequence>
<dbReference type="Proteomes" id="UP001597045">
    <property type="component" value="Unassembled WGS sequence"/>
</dbReference>
<name>A0ABW3M986_9PSEU</name>